<dbReference type="InterPro" id="IPR002557">
    <property type="entry name" value="Chitin-bd_dom"/>
</dbReference>
<dbReference type="PANTHER" id="PTHR22933">
    <property type="entry name" value="FI18007P1-RELATED"/>
    <property type="match status" value="1"/>
</dbReference>
<evidence type="ECO:0000313" key="5">
    <source>
        <dbReference type="Proteomes" id="UP001153714"/>
    </source>
</evidence>
<protein>
    <recommendedName>
        <fullName evidence="3">Chitin-binding type-2 domain-containing protein</fullName>
    </recommendedName>
</protein>
<dbReference type="AlphaFoldDB" id="A0A9N9R153"/>
<dbReference type="Gene3D" id="2.170.140.10">
    <property type="entry name" value="Chitin binding domain"/>
    <property type="match status" value="1"/>
</dbReference>
<dbReference type="InterPro" id="IPR052976">
    <property type="entry name" value="Scoloptoxin-like"/>
</dbReference>
<dbReference type="PANTHER" id="PTHR22933:SF18">
    <property type="match status" value="1"/>
</dbReference>
<dbReference type="EMBL" id="OU893348">
    <property type="protein sequence ID" value="CAG9787258.1"/>
    <property type="molecule type" value="Genomic_DNA"/>
</dbReference>
<feature type="region of interest" description="Disordered" evidence="1">
    <location>
        <begin position="658"/>
        <end position="718"/>
    </location>
</feature>
<keyword evidence="2" id="KW-0732">Signal</keyword>
<reference evidence="4" key="1">
    <citation type="submission" date="2021-12" db="EMBL/GenBank/DDBJ databases">
        <authorList>
            <person name="King R."/>
        </authorList>
    </citation>
    <scope>NUCLEOTIDE SEQUENCE</scope>
</reference>
<dbReference type="OrthoDB" id="6428908at2759"/>
<proteinExistence type="predicted"/>
<organism evidence="4 5">
    <name type="scientific">Diatraea saccharalis</name>
    <name type="common">sugarcane borer</name>
    <dbReference type="NCBI Taxonomy" id="40085"/>
    <lineage>
        <taxon>Eukaryota</taxon>
        <taxon>Metazoa</taxon>
        <taxon>Ecdysozoa</taxon>
        <taxon>Arthropoda</taxon>
        <taxon>Hexapoda</taxon>
        <taxon>Insecta</taxon>
        <taxon>Pterygota</taxon>
        <taxon>Neoptera</taxon>
        <taxon>Endopterygota</taxon>
        <taxon>Lepidoptera</taxon>
        <taxon>Glossata</taxon>
        <taxon>Ditrysia</taxon>
        <taxon>Pyraloidea</taxon>
        <taxon>Crambidae</taxon>
        <taxon>Crambinae</taxon>
        <taxon>Diatraea</taxon>
    </lineage>
</organism>
<evidence type="ECO:0000313" key="4">
    <source>
        <dbReference type="EMBL" id="CAG9787258.1"/>
    </source>
</evidence>
<dbReference type="SUPFAM" id="SSF57625">
    <property type="entry name" value="Invertebrate chitin-binding proteins"/>
    <property type="match status" value="1"/>
</dbReference>
<dbReference type="GO" id="GO:0008061">
    <property type="term" value="F:chitin binding"/>
    <property type="evidence" value="ECO:0007669"/>
    <property type="project" value="InterPro"/>
</dbReference>
<keyword evidence="5" id="KW-1185">Reference proteome</keyword>
<reference evidence="4" key="2">
    <citation type="submission" date="2022-10" db="EMBL/GenBank/DDBJ databases">
        <authorList>
            <consortium name="ENA_rothamsted_submissions"/>
            <consortium name="culmorum"/>
            <person name="King R."/>
        </authorList>
    </citation>
    <scope>NUCLEOTIDE SEQUENCE</scope>
</reference>
<dbReference type="SMART" id="SM00494">
    <property type="entry name" value="ChtBD2"/>
    <property type="match status" value="1"/>
</dbReference>
<evidence type="ECO:0000259" key="3">
    <source>
        <dbReference type="PROSITE" id="PS50940"/>
    </source>
</evidence>
<sequence>MELWTLILCVIPVVASITVSSNGNSPNIKMIGGMMVDVQKGFTPIMMSKTPEATTKVNLRKTKLNSNFTKLSINERYRRLIPYMTFYYANDLVSSTTESAKDVEVEKAEIVEAKTIQHQSEFRQPKKIYYNSNRNIPLYQGNRLTQYNIASANPTKYFHKGISATPQTIKNSNFNPLLSDHRGLSNNDFEYERIVPKPIFKAPSAPFSPPTRRPYLNFYENEDSGNIRYYIPDKDYTPKYKLVPYEQTPPVKVAPQVENIYHVTKPLVAVPVQTPKEQVYVKPRPVRPVYVYDNINIPQSLAGRKQPSIVSESYYEKQRPHSPVAQPVIESGFKPILSTPIHTTQSSLYQSSLSDTPINQFESEKQQKVTVIENPVEKPEEGVLNPNYFQYLADQPTYKPTYAQSNTVSLADLLNSLQINKSIPKPITRENVGASIMTLLQVLNALKSLPPSEVETPILSTPKPFIENKAVEVTTKPEVVTPISIVTENPDFHDEAYLAPVNTPSQHIDDFPSSISSSQRFPLPITSDDEGGTPGRPGVDYPILTIIPQTAFNCKTQRYKGFFADPETRCQVWHYCDLNGGQASFLCPNGTIFSQAGLTCDWWFNVRCASTAQLYVLNESLYKYILPHSPKFPEDYSGPLVDKYLTLKFKEMEEQFKKNKHKQSASEKMDSDGTDNSKEDSSEIESSTEQVPEKNAVSEASVIVGSPGTSGNVERLQD</sequence>
<name>A0A9N9R153_9NEOP</name>
<dbReference type="PROSITE" id="PS50940">
    <property type="entry name" value="CHIT_BIND_II"/>
    <property type="match status" value="1"/>
</dbReference>
<feature type="chain" id="PRO_5040301882" description="Chitin-binding type-2 domain-containing protein" evidence="2">
    <location>
        <begin position="17"/>
        <end position="718"/>
    </location>
</feature>
<dbReference type="InterPro" id="IPR036508">
    <property type="entry name" value="Chitin-bd_dom_sf"/>
</dbReference>
<feature type="domain" description="Chitin-binding type-2" evidence="3">
    <location>
        <begin position="551"/>
        <end position="610"/>
    </location>
</feature>
<dbReference type="Pfam" id="PF01607">
    <property type="entry name" value="CBM_14"/>
    <property type="match status" value="1"/>
</dbReference>
<feature type="signal peptide" evidence="2">
    <location>
        <begin position="1"/>
        <end position="16"/>
    </location>
</feature>
<dbReference type="GO" id="GO:0005576">
    <property type="term" value="C:extracellular region"/>
    <property type="evidence" value="ECO:0007669"/>
    <property type="project" value="InterPro"/>
</dbReference>
<evidence type="ECO:0000256" key="2">
    <source>
        <dbReference type="SAM" id="SignalP"/>
    </source>
</evidence>
<feature type="compositionally biased region" description="Basic and acidic residues" evidence="1">
    <location>
        <begin position="664"/>
        <end position="681"/>
    </location>
</feature>
<accession>A0A9N9R153</accession>
<evidence type="ECO:0000256" key="1">
    <source>
        <dbReference type="SAM" id="MobiDB-lite"/>
    </source>
</evidence>
<gene>
    <name evidence="4" type="ORF">DIATSA_LOCUS5152</name>
</gene>
<dbReference type="Proteomes" id="UP001153714">
    <property type="component" value="Chromosome 17"/>
</dbReference>